<protein>
    <submittedName>
        <fullName evidence="2">Uncharacterized protein</fullName>
    </submittedName>
</protein>
<proteinExistence type="predicted"/>
<keyword evidence="3" id="KW-1185">Reference proteome</keyword>
<dbReference type="Gene3D" id="1.20.5.520">
    <property type="entry name" value="Single helix bin"/>
    <property type="match status" value="1"/>
</dbReference>
<evidence type="ECO:0000313" key="2">
    <source>
        <dbReference type="Ensembl" id="ENSSHAP00000030548.1"/>
    </source>
</evidence>
<name>A0A7N4P0L9_SARHA</name>
<evidence type="ECO:0000313" key="3">
    <source>
        <dbReference type="Proteomes" id="UP000007648"/>
    </source>
</evidence>
<sequence>MSLPICKNDKPDMVGIQKSDNFKLKTETQEKNPPPSKRKNSTEVSAFGVNCNEICSANIH</sequence>
<feature type="compositionally biased region" description="Basic and acidic residues" evidence="1">
    <location>
        <begin position="20"/>
        <end position="30"/>
    </location>
</feature>
<feature type="region of interest" description="Disordered" evidence="1">
    <location>
        <begin position="17"/>
        <end position="43"/>
    </location>
</feature>
<dbReference type="AlphaFoldDB" id="A0A7N4P0L9"/>
<dbReference type="InterPro" id="IPR038386">
    <property type="entry name" value="Beta-thymosin_sf"/>
</dbReference>
<reference evidence="2" key="3">
    <citation type="submission" date="2025-09" db="UniProtKB">
        <authorList>
            <consortium name="Ensembl"/>
        </authorList>
    </citation>
    <scope>IDENTIFICATION</scope>
</reference>
<reference evidence="2 3" key="1">
    <citation type="journal article" date="2011" name="Proc. Natl. Acad. Sci. U.S.A.">
        <title>Genetic diversity and population structure of the endangered marsupial Sarcophilus harrisii (Tasmanian devil).</title>
        <authorList>
            <person name="Miller W."/>
            <person name="Hayes V.M."/>
            <person name="Ratan A."/>
            <person name="Petersen D.C."/>
            <person name="Wittekindt N.E."/>
            <person name="Miller J."/>
            <person name="Walenz B."/>
            <person name="Knight J."/>
            <person name="Qi J."/>
            <person name="Zhao F."/>
            <person name="Wang Q."/>
            <person name="Bedoya-Reina O.C."/>
            <person name="Katiyar N."/>
            <person name="Tomsho L.P."/>
            <person name="Kasson L.M."/>
            <person name="Hardie R.A."/>
            <person name="Woodbridge P."/>
            <person name="Tindall E.A."/>
            <person name="Bertelsen M.F."/>
            <person name="Dixon D."/>
            <person name="Pyecroft S."/>
            <person name="Helgen K.M."/>
            <person name="Lesk A.M."/>
            <person name="Pringle T.H."/>
            <person name="Patterson N."/>
            <person name="Zhang Y."/>
            <person name="Kreiss A."/>
            <person name="Woods G.M."/>
            <person name="Jones M.E."/>
            <person name="Schuster S.C."/>
        </authorList>
    </citation>
    <scope>NUCLEOTIDE SEQUENCE [LARGE SCALE GENOMIC DNA]</scope>
</reference>
<evidence type="ECO:0000256" key="1">
    <source>
        <dbReference type="SAM" id="MobiDB-lite"/>
    </source>
</evidence>
<organism evidence="2 3">
    <name type="scientific">Sarcophilus harrisii</name>
    <name type="common">Tasmanian devil</name>
    <name type="synonym">Sarcophilus laniarius</name>
    <dbReference type="NCBI Taxonomy" id="9305"/>
    <lineage>
        <taxon>Eukaryota</taxon>
        <taxon>Metazoa</taxon>
        <taxon>Chordata</taxon>
        <taxon>Craniata</taxon>
        <taxon>Vertebrata</taxon>
        <taxon>Euteleostomi</taxon>
        <taxon>Mammalia</taxon>
        <taxon>Metatheria</taxon>
        <taxon>Dasyuromorphia</taxon>
        <taxon>Dasyuridae</taxon>
        <taxon>Sarcophilus</taxon>
    </lineage>
</organism>
<reference evidence="2" key="2">
    <citation type="submission" date="2025-08" db="UniProtKB">
        <authorList>
            <consortium name="Ensembl"/>
        </authorList>
    </citation>
    <scope>IDENTIFICATION</scope>
</reference>
<accession>A0A7N4P0L9</accession>
<dbReference type="InParanoid" id="A0A7N4P0L9"/>
<dbReference type="Ensembl" id="ENSSHAT00000044554.1">
    <property type="protein sequence ID" value="ENSSHAP00000030548.1"/>
    <property type="gene ID" value="ENSSHAG00000031069.1"/>
</dbReference>
<dbReference type="Proteomes" id="UP000007648">
    <property type="component" value="Unassembled WGS sequence"/>
</dbReference>